<proteinExistence type="predicted"/>
<accession>A0A1R4HAN6</accession>
<sequence>MCILLSSVGQDNKCNNILFSYKLQRFQLRTVTATVCAELVEA</sequence>
<organism evidence="1 2">
    <name type="scientific">Crenothrix polyspora</name>
    <dbReference type="NCBI Taxonomy" id="360316"/>
    <lineage>
        <taxon>Bacteria</taxon>
        <taxon>Pseudomonadati</taxon>
        <taxon>Pseudomonadota</taxon>
        <taxon>Gammaproteobacteria</taxon>
        <taxon>Methylococcales</taxon>
        <taxon>Crenotrichaceae</taxon>
        <taxon>Crenothrix</taxon>
    </lineage>
</organism>
<dbReference type="Proteomes" id="UP000195667">
    <property type="component" value="Unassembled WGS sequence"/>
</dbReference>
<evidence type="ECO:0000313" key="1">
    <source>
        <dbReference type="EMBL" id="SJM93247.1"/>
    </source>
</evidence>
<name>A0A1R4HAN6_9GAMM</name>
<dbReference type="AlphaFoldDB" id="A0A1R4HAN6"/>
<keyword evidence="2" id="KW-1185">Reference proteome</keyword>
<reference evidence="2" key="1">
    <citation type="submission" date="2017-02" db="EMBL/GenBank/DDBJ databases">
        <authorList>
            <person name="Daims H."/>
        </authorList>
    </citation>
    <scope>NUCLEOTIDE SEQUENCE [LARGE SCALE GENOMIC DNA]</scope>
</reference>
<protein>
    <submittedName>
        <fullName evidence="1">Uncharacterized protein</fullName>
    </submittedName>
</protein>
<evidence type="ECO:0000313" key="2">
    <source>
        <dbReference type="Proteomes" id="UP000195667"/>
    </source>
</evidence>
<gene>
    <name evidence="1" type="ORF">CRENPOLYSF1_410028</name>
</gene>
<dbReference type="EMBL" id="FUKI01000117">
    <property type="protein sequence ID" value="SJM93247.1"/>
    <property type="molecule type" value="Genomic_DNA"/>
</dbReference>